<dbReference type="EMBL" id="JARSBN010000005">
    <property type="protein sequence ID" value="MDG4716311.1"/>
    <property type="molecule type" value="Genomic_DNA"/>
</dbReference>
<gene>
    <name evidence="2" type="ORF">P7122_10530</name>
</gene>
<dbReference type="RefSeq" id="WP_278005903.1">
    <property type="nucleotide sequence ID" value="NZ_JARSBN010000005.1"/>
</dbReference>
<comment type="caution">
    <text evidence="2">The sequence shown here is derived from an EMBL/GenBank/DDBJ whole genome shotgun (WGS) entry which is preliminary data.</text>
</comment>
<dbReference type="Pfam" id="PF02661">
    <property type="entry name" value="Fic"/>
    <property type="match status" value="1"/>
</dbReference>
<evidence type="ECO:0000313" key="3">
    <source>
        <dbReference type="Proteomes" id="UP001529085"/>
    </source>
</evidence>
<dbReference type="PANTHER" id="PTHR13504:SF38">
    <property type="entry name" value="FIDO DOMAIN-CONTAINING PROTEIN"/>
    <property type="match status" value="1"/>
</dbReference>
<dbReference type="SUPFAM" id="SSF140931">
    <property type="entry name" value="Fic-like"/>
    <property type="match status" value="1"/>
</dbReference>
<evidence type="ECO:0000313" key="2">
    <source>
        <dbReference type="EMBL" id="MDG4716311.1"/>
    </source>
</evidence>
<dbReference type="PROSITE" id="PS51459">
    <property type="entry name" value="FIDO"/>
    <property type="match status" value="1"/>
</dbReference>
<protein>
    <submittedName>
        <fullName evidence="2">Fic family protein</fullName>
    </submittedName>
</protein>
<dbReference type="Proteomes" id="UP001529085">
    <property type="component" value="Unassembled WGS sequence"/>
</dbReference>
<organism evidence="2 3">
    <name type="scientific">Winogradskyella marincola</name>
    <dbReference type="NCBI Taxonomy" id="3037795"/>
    <lineage>
        <taxon>Bacteria</taxon>
        <taxon>Pseudomonadati</taxon>
        <taxon>Bacteroidota</taxon>
        <taxon>Flavobacteriia</taxon>
        <taxon>Flavobacteriales</taxon>
        <taxon>Flavobacteriaceae</taxon>
        <taxon>Winogradskyella</taxon>
    </lineage>
</organism>
<reference evidence="2 3" key="1">
    <citation type="submission" date="2023-03" db="EMBL/GenBank/DDBJ databases">
        <title>Strain YYF002 represents a novel species in the genus Winogradskyella isolated from seawater.</title>
        <authorList>
            <person name="Fu Z.-Y."/>
        </authorList>
    </citation>
    <scope>NUCLEOTIDE SEQUENCE [LARGE SCALE GENOMIC DNA]</scope>
    <source>
        <strain evidence="2 3">YYF002</strain>
    </source>
</reference>
<dbReference type="InterPro" id="IPR040198">
    <property type="entry name" value="Fido_containing"/>
</dbReference>
<sequence>MWDVDTKYRQDLEQTFARLLDKLEVLNAARPLPNIVLQNIKEAFLVEWTYNSNSIEGNTLSLRETQLVLQEGITVKGKSLREHFEAKNHEFAILKLYQLVKDDYVLNAKDILDLHGLVLRSIEDEYAGRLRNGGVRISGANFVPPNARKVSEYLDDLIDYINTNPQGLNAIELATVFHHKFVWIHPFFDGNGRTVRLVMNLLLMRYGFPPAIILANDRAKYYAALNQANNGNYAKLMLLMCQATERSLNIYLSAIPGSDKDYQAISSIVEEPEIPYGQEYVSLLARQGKIDAHKEGRNWYTTKEAVLNYIQNKGK</sequence>
<proteinExistence type="predicted"/>
<evidence type="ECO:0000259" key="1">
    <source>
        <dbReference type="PROSITE" id="PS51459"/>
    </source>
</evidence>
<accession>A0ABT6G2R5</accession>
<name>A0ABT6G2R5_9FLAO</name>
<dbReference type="PANTHER" id="PTHR13504">
    <property type="entry name" value="FIDO DOMAIN-CONTAINING PROTEIN DDB_G0283145"/>
    <property type="match status" value="1"/>
</dbReference>
<keyword evidence="3" id="KW-1185">Reference proteome</keyword>
<feature type="domain" description="Fido" evidence="1">
    <location>
        <begin position="106"/>
        <end position="242"/>
    </location>
</feature>
<dbReference type="Gene3D" id="1.10.3290.10">
    <property type="entry name" value="Fido-like domain"/>
    <property type="match status" value="1"/>
</dbReference>
<dbReference type="InterPro" id="IPR003812">
    <property type="entry name" value="Fido"/>
</dbReference>
<dbReference type="InterPro" id="IPR036597">
    <property type="entry name" value="Fido-like_dom_sf"/>
</dbReference>